<dbReference type="OrthoDB" id="9812283at2"/>
<sequence>MKKGLLLGAGFSYDLGMPTAYELTEVFLGLFDKRNTARLVAGLGNFQPYSADRPINKAAIAESFDLLLGYKDKKGGNYEELLAKIQDLAGQPGKPQTDKDSHHFVFGVFYEIIHTILSVYQAASYEILYAKNLEWFSKLSNLLSDNETWVFSLNHDLFFEFLSIDLKIPVTYGDMERIDFPVSNIEMHNVVPLSYAQRKDYKIGSEGFFKGRLGVNLVKLHGSLTELEYKDGSMICNPLLTVRSSFDLMETFRKVERMGYYVQNRRVPSGRDRAVTNSKGELDIICKSMLTGGKKYSTTVNEKAGEEKLKVFDDVLRQIDQLTIIGYGFGDRHVNFRLSNAMARYDNLTIQIVDPARNKAPEFLQPFDYDGKIKLAMCGAAHWMDYCKSNSWDSKQIEALKENSKYRTEIKKSVQKTLQGIYKLG</sequence>
<keyword evidence="2" id="KW-1185">Reference proteome</keyword>
<dbReference type="Proteomes" id="UP000434209">
    <property type="component" value="Chromosome 1"/>
</dbReference>
<accession>A0A7Z2J9M8</accession>
<dbReference type="KEGG" id="pacp:FAZ97_09235"/>
<organism evidence="1 2">
    <name type="scientific">Paraburkholderia acidiphila</name>
    <dbReference type="NCBI Taxonomy" id="2571747"/>
    <lineage>
        <taxon>Bacteria</taxon>
        <taxon>Pseudomonadati</taxon>
        <taxon>Pseudomonadota</taxon>
        <taxon>Betaproteobacteria</taxon>
        <taxon>Burkholderiales</taxon>
        <taxon>Burkholderiaceae</taxon>
        <taxon>Paraburkholderia</taxon>
    </lineage>
</organism>
<evidence type="ECO:0008006" key="3">
    <source>
        <dbReference type="Google" id="ProtNLM"/>
    </source>
</evidence>
<name>A0A7Z2J9M8_9BURK</name>
<dbReference type="AlphaFoldDB" id="A0A7Z2J9M8"/>
<reference evidence="1 2" key="1">
    <citation type="submission" date="2019-12" db="EMBL/GenBank/DDBJ databases">
        <title>Paraburkholderia acidiphila 7Q-K02 sp. nov and Paraburkholderia acidisoli DHF22 sp. nov., two strains isolated from forest soil.</title>
        <authorList>
            <person name="Gao Z."/>
            <person name="Qiu L."/>
        </authorList>
    </citation>
    <scope>NUCLEOTIDE SEQUENCE [LARGE SCALE GENOMIC DNA]</scope>
    <source>
        <strain evidence="1 2">7Q-K02</strain>
    </source>
</reference>
<dbReference type="RefSeq" id="WP_158758173.1">
    <property type="nucleotide sequence ID" value="NZ_CP046909.1"/>
</dbReference>
<evidence type="ECO:0000313" key="2">
    <source>
        <dbReference type="Proteomes" id="UP000434209"/>
    </source>
</evidence>
<gene>
    <name evidence="1" type="ORF">FAZ97_09235</name>
</gene>
<dbReference type="EMBL" id="CP046909">
    <property type="protein sequence ID" value="QGZ55085.1"/>
    <property type="molecule type" value="Genomic_DNA"/>
</dbReference>
<proteinExistence type="predicted"/>
<evidence type="ECO:0000313" key="1">
    <source>
        <dbReference type="EMBL" id="QGZ55085.1"/>
    </source>
</evidence>
<protein>
    <recommendedName>
        <fullName evidence="3">SIR2-like domain-containing protein</fullName>
    </recommendedName>
</protein>